<feature type="non-terminal residue" evidence="1">
    <location>
        <position position="275"/>
    </location>
</feature>
<dbReference type="Proteomes" id="UP001148018">
    <property type="component" value="Unassembled WGS sequence"/>
</dbReference>
<evidence type="ECO:0000313" key="1">
    <source>
        <dbReference type="EMBL" id="KAJ3609089.1"/>
    </source>
</evidence>
<dbReference type="PANTHER" id="PTHR19446">
    <property type="entry name" value="REVERSE TRANSCRIPTASES"/>
    <property type="match status" value="1"/>
</dbReference>
<reference evidence="1" key="1">
    <citation type="submission" date="2022-07" db="EMBL/GenBank/DDBJ databases">
        <title>Chromosome-level genome of Muraenolepis orangiensis.</title>
        <authorList>
            <person name="Kim J."/>
        </authorList>
    </citation>
    <scope>NUCLEOTIDE SEQUENCE</scope>
    <source>
        <strain evidence="1">KU_S4_2022</strain>
        <tissue evidence="1">Muscle</tissue>
    </source>
</reference>
<evidence type="ECO:0008006" key="3">
    <source>
        <dbReference type="Google" id="ProtNLM"/>
    </source>
</evidence>
<sequence length="275" mass="30212">VSPLSVPSTRVTVSGVPPFIPNELLELLQKKRLELSSFLQERVKGALVRCRFLEIKEMDAPTPFFFNLERSVAQRKQMSCLKLPGGRVTSSPEEMRDHAMDFYTNLFGESSAASRALSPEEKAALDLELTLEELTGAVNQMASGRAPGIDGLSGEFLKHFWGVLGADLRGVFSECFRTGSLPVSCRRAVLSLLPKKGDLALLKNWRPLYSLAIEPLLCRLRSKLSGLSLPASCGLECPPTLSAYADDVSIFVSSQRDVQCLQDTLSLYERASSAR</sequence>
<protein>
    <recommendedName>
        <fullName evidence="3">Reverse transcriptase domain-containing protein</fullName>
    </recommendedName>
</protein>
<name>A0A9Q0EL33_9TELE</name>
<organism evidence="1 2">
    <name type="scientific">Muraenolepis orangiensis</name>
    <name type="common">Patagonian moray cod</name>
    <dbReference type="NCBI Taxonomy" id="630683"/>
    <lineage>
        <taxon>Eukaryota</taxon>
        <taxon>Metazoa</taxon>
        <taxon>Chordata</taxon>
        <taxon>Craniata</taxon>
        <taxon>Vertebrata</taxon>
        <taxon>Euteleostomi</taxon>
        <taxon>Actinopterygii</taxon>
        <taxon>Neopterygii</taxon>
        <taxon>Teleostei</taxon>
        <taxon>Neoteleostei</taxon>
        <taxon>Acanthomorphata</taxon>
        <taxon>Zeiogadaria</taxon>
        <taxon>Gadariae</taxon>
        <taxon>Gadiformes</taxon>
        <taxon>Muraenolepidoidei</taxon>
        <taxon>Muraenolepididae</taxon>
        <taxon>Muraenolepis</taxon>
    </lineage>
</organism>
<gene>
    <name evidence="1" type="ORF">NHX12_023616</name>
</gene>
<keyword evidence="2" id="KW-1185">Reference proteome</keyword>
<feature type="non-terminal residue" evidence="1">
    <location>
        <position position="1"/>
    </location>
</feature>
<evidence type="ECO:0000313" key="2">
    <source>
        <dbReference type="Proteomes" id="UP001148018"/>
    </source>
</evidence>
<dbReference type="AlphaFoldDB" id="A0A9Q0EL33"/>
<accession>A0A9Q0EL33</accession>
<proteinExistence type="predicted"/>
<dbReference type="OrthoDB" id="416119at2759"/>
<dbReference type="EMBL" id="JANIIK010000039">
    <property type="protein sequence ID" value="KAJ3609089.1"/>
    <property type="molecule type" value="Genomic_DNA"/>
</dbReference>
<comment type="caution">
    <text evidence="1">The sequence shown here is derived from an EMBL/GenBank/DDBJ whole genome shotgun (WGS) entry which is preliminary data.</text>
</comment>